<keyword evidence="1" id="KW-0472">Membrane</keyword>
<gene>
    <name evidence="2" type="ORF">METZ01_LOCUS326386</name>
</gene>
<reference evidence="2" key="1">
    <citation type="submission" date="2018-05" db="EMBL/GenBank/DDBJ databases">
        <authorList>
            <person name="Lanie J.A."/>
            <person name="Ng W.-L."/>
            <person name="Kazmierczak K.M."/>
            <person name="Andrzejewski T.M."/>
            <person name="Davidsen T.M."/>
            <person name="Wayne K.J."/>
            <person name="Tettelin H."/>
            <person name="Glass J.I."/>
            <person name="Rusch D."/>
            <person name="Podicherti R."/>
            <person name="Tsui H.-C.T."/>
            <person name="Winkler M.E."/>
        </authorList>
    </citation>
    <scope>NUCLEOTIDE SEQUENCE</scope>
</reference>
<evidence type="ECO:0000313" key="2">
    <source>
        <dbReference type="EMBL" id="SVC73532.1"/>
    </source>
</evidence>
<dbReference type="EMBL" id="UINC01107848">
    <property type="protein sequence ID" value="SVC73532.1"/>
    <property type="molecule type" value="Genomic_DNA"/>
</dbReference>
<protein>
    <submittedName>
        <fullName evidence="2">Uncharacterized protein</fullName>
    </submittedName>
</protein>
<feature type="non-terminal residue" evidence="2">
    <location>
        <position position="190"/>
    </location>
</feature>
<accession>A0A382PNG7</accession>
<dbReference type="AlphaFoldDB" id="A0A382PNG7"/>
<proteinExistence type="predicted"/>
<keyword evidence="1" id="KW-1133">Transmembrane helix</keyword>
<keyword evidence="1" id="KW-0812">Transmembrane</keyword>
<evidence type="ECO:0000256" key="1">
    <source>
        <dbReference type="SAM" id="Phobius"/>
    </source>
</evidence>
<name>A0A382PNG7_9ZZZZ</name>
<organism evidence="2">
    <name type="scientific">marine metagenome</name>
    <dbReference type="NCBI Taxonomy" id="408172"/>
    <lineage>
        <taxon>unclassified sequences</taxon>
        <taxon>metagenomes</taxon>
        <taxon>ecological metagenomes</taxon>
    </lineage>
</organism>
<sequence>MFTFGFLTLYFIHEVALPGSAFDDSFIQWGLFFICLFIGTFAYGVVGEQKFCNAIHKLKNISSDVKSEEVFDGYQAVHDFTYSSYFLPGKGKRLRDDVILKFANYLLFVGRKDSRAQKIFLKAFLLRPEDSSYRTPLLSVFKEYDDLTNEEIDLLLVILQADGYKDDAIVNNLTALFMEKRLFISKTEPI</sequence>
<feature type="transmembrane region" description="Helical" evidence="1">
    <location>
        <begin position="26"/>
        <end position="46"/>
    </location>
</feature>